<proteinExistence type="predicted"/>
<keyword evidence="1" id="KW-1133">Transmembrane helix</keyword>
<evidence type="ECO:0000313" key="2">
    <source>
        <dbReference type="EMBL" id="GFD57100.1"/>
    </source>
</evidence>
<sequence>KGKGVANDAEARSSVVSSLRFLAVVLAPGRSFLGFLAVERILLIDVSRTVSLLKDERNKEDEGEEPPTV</sequence>
<name>A0A699XFA9_TANCI</name>
<keyword evidence="1" id="KW-0472">Membrane</keyword>
<dbReference type="AlphaFoldDB" id="A0A699XFA9"/>
<gene>
    <name evidence="2" type="ORF">Tci_929069</name>
</gene>
<feature type="non-terminal residue" evidence="2">
    <location>
        <position position="1"/>
    </location>
</feature>
<accession>A0A699XFA9</accession>
<keyword evidence="1" id="KW-0812">Transmembrane</keyword>
<evidence type="ECO:0000256" key="1">
    <source>
        <dbReference type="SAM" id="Phobius"/>
    </source>
</evidence>
<dbReference type="EMBL" id="BKCJ011836962">
    <property type="protein sequence ID" value="GFD57100.1"/>
    <property type="molecule type" value="Genomic_DNA"/>
</dbReference>
<organism evidence="2">
    <name type="scientific">Tanacetum cinerariifolium</name>
    <name type="common">Dalmatian daisy</name>
    <name type="synonym">Chrysanthemum cinerariifolium</name>
    <dbReference type="NCBI Taxonomy" id="118510"/>
    <lineage>
        <taxon>Eukaryota</taxon>
        <taxon>Viridiplantae</taxon>
        <taxon>Streptophyta</taxon>
        <taxon>Embryophyta</taxon>
        <taxon>Tracheophyta</taxon>
        <taxon>Spermatophyta</taxon>
        <taxon>Magnoliopsida</taxon>
        <taxon>eudicotyledons</taxon>
        <taxon>Gunneridae</taxon>
        <taxon>Pentapetalae</taxon>
        <taxon>asterids</taxon>
        <taxon>campanulids</taxon>
        <taxon>Asterales</taxon>
        <taxon>Asteraceae</taxon>
        <taxon>Asteroideae</taxon>
        <taxon>Anthemideae</taxon>
        <taxon>Anthemidinae</taxon>
        <taxon>Tanacetum</taxon>
    </lineage>
</organism>
<comment type="caution">
    <text evidence="2">The sequence shown here is derived from an EMBL/GenBank/DDBJ whole genome shotgun (WGS) entry which is preliminary data.</text>
</comment>
<feature type="transmembrane region" description="Helical" evidence="1">
    <location>
        <begin position="20"/>
        <end position="38"/>
    </location>
</feature>
<protein>
    <submittedName>
        <fullName evidence="2">Uncharacterized protein</fullName>
    </submittedName>
</protein>
<reference evidence="2" key="1">
    <citation type="journal article" date="2019" name="Sci. Rep.">
        <title>Draft genome of Tanacetum cinerariifolium, the natural source of mosquito coil.</title>
        <authorList>
            <person name="Yamashiro T."/>
            <person name="Shiraishi A."/>
            <person name="Satake H."/>
            <person name="Nakayama K."/>
        </authorList>
    </citation>
    <scope>NUCLEOTIDE SEQUENCE</scope>
</reference>